<dbReference type="InterPro" id="IPR035906">
    <property type="entry name" value="MetI-like_sf"/>
</dbReference>
<dbReference type="EMBL" id="JBBYXI010000002">
    <property type="protein sequence ID" value="MEN3930548.1"/>
    <property type="molecule type" value="Genomic_DNA"/>
</dbReference>
<feature type="coiled-coil region" evidence="9">
    <location>
        <begin position="253"/>
        <end position="285"/>
    </location>
</feature>
<feature type="transmembrane region" description="Helical" evidence="8">
    <location>
        <begin position="102"/>
        <end position="125"/>
    </location>
</feature>
<evidence type="ECO:0000256" key="2">
    <source>
        <dbReference type="ARBA" id="ARBA00007069"/>
    </source>
</evidence>
<evidence type="ECO:0000256" key="1">
    <source>
        <dbReference type="ARBA" id="ARBA00004651"/>
    </source>
</evidence>
<organism evidence="11 12">
    <name type="scientific">Hohaiivirga grylli</name>
    <dbReference type="NCBI Taxonomy" id="3133970"/>
    <lineage>
        <taxon>Bacteria</taxon>
        <taxon>Pseudomonadati</taxon>
        <taxon>Pseudomonadota</taxon>
        <taxon>Alphaproteobacteria</taxon>
        <taxon>Hyphomicrobiales</taxon>
        <taxon>Methylobacteriaceae</taxon>
        <taxon>Hohaiivirga</taxon>
    </lineage>
</organism>
<dbReference type="InterPro" id="IPR000515">
    <property type="entry name" value="MetI-like"/>
</dbReference>
<evidence type="ECO:0000256" key="5">
    <source>
        <dbReference type="ARBA" id="ARBA00022692"/>
    </source>
</evidence>
<keyword evidence="5 8" id="KW-0812">Transmembrane</keyword>
<evidence type="ECO:0000259" key="10">
    <source>
        <dbReference type="PROSITE" id="PS50928"/>
    </source>
</evidence>
<gene>
    <name evidence="11" type="ORF">WJT86_05655</name>
</gene>
<dbReference type="Proteomes" id="UP001418637">
    <property type="component" value="Unassembled WGS sequence"/>
</dbReference>
<evidence type="ECO:0000256" key="3">
    <source>
        <dbReference type="ARBA" id="ARBA00022448"/>
    </source>
</evidence>
<dbReference type="Pfam" id="PF00528">
    <property type="entry name" value="BPD_transp_1"/>
    <property type="match status" value="1"/>
</dbReference>
<dbReference type="InterPro" id="IPR051789">
    <property type="entry name" value="Bact_Polyamine_Transport"/>
</dbReference>
<protein>
    <submittedName>
        <fullName evidence="11">ABC transporter permease subunit</fullName>
    </submittedName>
</protein>
<keyword evidence="4" id="KW-1003">Cell membrane</keyword>
<feature type="transmembrane region" description="Helical" evidence="8">
    <location>
        <begin position="12"/>
        <end position="32"/>
    </location>
</feature>
<feature type="transmembrane region" description="Helical" evidence="8">
    <location>
        <begin position="131"/>
        <end position="150"/>
    </location>
</feature>
<evidence type="ECO:0000256" key="9">
    <source>
        <dbReference type="SAM" id="Coils"/>
    </source>
</evidence>
<dbReference type="RefSeq" id="WP_346336553.1">
    <property type="nucleotide sequence ID" value="NZ_JBBYXI010000002.1"/>
</dbReference>
<feature type="transmembrane region" description="Helical" evidence="8">
    <location>
        <begin position="179"/>
        <end position="200"/>
    </location>
</feature>
<evidence type="ECO:0000256" key="7">
    <source>
        <dbReference type="ARBA" id="ARBA00023136"/>
    </source>
</evidence>
<keyword evidence="3 8" id="KW-0813">Transport</keyword>
<dbReference type="PROSITE" id="PS50928">
    <property type="entry name" value="ABC_TM1"/>
    <property type="match status" value="1"/>
</dbReference>
<dbReference type="SUPFAM" id="SSF161098">
    <property type="entry name" value="MetI-like"/>
    <property type="match status" value="1"/>
</dbReference>
<feature type="transmembrane region" description="Helical" evidence="8">
    <location>
        <begin position="68"/>
        <end position="90"/>
    </location>
</feature>
<evidence type="ECO:0000313" key="11">
    <source>
        <dbReference type="EMBL" id="MEN3930548.1"/>
    </source>
</evidence>
<comment type="similarity">
    <text evidence="2">Belongs to the binding-protein-dependent transport system permease family. CysTW subfamily.</text>
</comment>
<keyword evidence="7 8" id="KW-0472">Membrane</keyword>
<proteinExistence type="inferred from homology"/>
<evidence type="ECO:0000256" key="8">
    <source>
        <dbReference type="RuleBase" id="RU363032"/>
    </source>
</evidence>
<dbReference type="CDD" id="cd06261">
    <property type="entry name" value="TM_PBP2"/>
    <property type="match status" value="1"/>
</dbReference>
<comment type="subcellular location">
    <subcellularLocation>
        <location evidence="1 8">Cell membrane</location>
        <topology evidence="1 8">Multi-pass membrane protein</topology>
    </subcellularLocation>
</comment>
<feature type="domain" description="ABC transmembrane type-1" evidence="10">
    <location>
        <begin position="62"/>
        <end position="252"/>
    </location>
</feature>
<keyword evidence="6 8" id="KW-1133">Transmembrane helix</keyword>
<keyword evidence="12" id="KW-1185">Reference proteome</keyword>
<dbReference type="PANTHER" id="PTHR43848:SF2">
    <property type="entry name" value="PUTRESCINE TRANSPORT SYSTEM PERMEASE PROTEIN POTI"/>
    <property type="match status" value="1"/>
</dbReference>
<sequence length="289" mass="31208">MKRSLGPFNATVLAFGFAFLYLPILLLVVYSFNASRLVTVWGGFSTQWYVALWNNQPLLDAAWITLRLAFTSATLATVLGTLAAIALVRYGRFRGRTIFTGMVYAPMVMPEVITGLSLLLLFVAIDFDRGFWTVMLAHVTLTMCFVTVVVQSRLLTFDRSLEEAAMDLGATPLQTFMKVTLPIIFPAIGAGFLLAFTLSLDDLVIASFTSGPGATTLPMRIYSQVRLGVTPEINAASTILIGIVAIGVISAGLLTKRKIAEEAEAEKKAAQAEAAEIKAAMADNEVPAN</sequence>
<name>A0ABV0BIZ6_9HYPH</name>
<comment type="caution">
    <text evidence="11">The sequence shown here is derived from an EMBL/GenBank/DDBJ whole genome shotgun (WGS) entry which is preliminary data.</text>
</comment>
<dbReference type="Gene3D" id="1.10.3720.10">
    <property type="entry name" value="MetI-like"/>
    <property type="match status" value="1"/>
</dbReference>
<evidence type="ECO:0000256" key="6">
    <source>
        <dbReference type="ARBA" id="ARBA00022989"/>
    </source>
</evidence>
<keyword evidence="9" id="KW-0175">Coiled coil</keyword>
<evidence type="ECO:0000313" key="12">
    <source>
        <dbReference type="Proteomes" id="UP001418637"/>
    </source>
</evidence>
<evidence type="ECO:0000256" key="4">
    <source>
        <dbReference type="ARBA" id="ARBA00022475"/>
    </source>
</evidence>
<feature type="transmembrane region" description="Helical" evidence="8">
    <location>
        <begin position="233"/>
        <end position="254"/>
    </location>
</feature>
<reference evidence="11 12" key="1">
    <citation type="submission" date="2024-04" db="EMBL/GenBank/DDBJ databases">
        <title>A novel species isolated from cricket.</title>
        <authorList>
            <person name="Wang H.-C."/>
        </authorList>
    </citation>
    <scope>NUCLEOTIDE SEQUENCE [LARGE SCALE GENOMIC DNA]</scope>
    <source>
        <strain evidence="11 12">WL0021</strain>
    </source>
</reference>
<accession>A0ABV0BIZ6</accession>
<dbReference type="PANTHER" id="PTHR43848">
    <property type="entry name" value="PUTRESCINE TRANSPORT SYSTEM PERMEASE PROTEIN POTI"/>
    <property type="match status" value="1"/>
</dbReference>